<comment type="caution">
    <text evidence="1">The sequence shown here is derived from an EMBL/GenBank/DDBJ whole genome shotgun (WGS) entry which is preliminary data.</text>
</comment>
<dbReference type="EMBL" id="RDQH01000339">
    <property type="protein sequence ID" value="RXH78777.1"/>
    <property type="molecule type" value="Genomic_DNA"/>
</dbReference>
<keyword evidence="2" id="KW-1185">Reference proteome</keyword>
<dbReference type="Proteomes" id="UP000290289">
    <property type="component" value="Chromosome 13"/>
</dbReference>
<proteinExistence type="predicted"/>
<evidence type="ECO:0000313" key="1">
    <source>
        <dbReference type="EMBL" id="RXH78777.1"/>
    </source>
</evidence>
<protein>
    <submittedName>
        <fullName evidence="1">Uncharacterized protein</fullName>
    </submittedName>
</protein>
<dbReference type="AlphaFoldDB" id="A0A498I9V7"/>
<gene>
    <name evidence="1" type="ORF">DVH24_002295</name>
</gene>
<evidence type="ECO:0000313" key="2">
    <source>
        <dbReference type="Proteomes" id="UP000290289"/>
    </source>
</evidence>
<accession>A0A498I9V7</accession>
<organism evidence="1 2">
    <name type="scientific">Malus domestica</name>
    <name type="common">Apple</name>
    <name type="synonym">Pyrus malus</name>
    <dbReference type="NCBI Taxonomy" id="3750"/>
    <lineage>
        <taxon>Eukaryota</taxon>
        <taxon>Viridiplantae</taxon>
        <taxon>Streptophyta</taxon>
        <taxon>Embryophyta</taxon>
        <taxon>Tracheophyta</taxon>
        <taxon>Spermatophyta</taxon>
        <taxon>Magnoliopsida</taxon>
        <taxon>eudicotyledons</taxon>
        <taxon>Gunneridae</taxon>
        <taxon>Pentapetalae</taxon>
        <taxon>rosids</taxon>
        <taxon>fabids</taxon>
        <taxon>Rosales</taxon>
        <taxon>Rosaceae</taxon>
        <taxon>Amygdaloideae</taxon>
        <taxon>Maleae</taxon>
        <taxon>Malus</taxon>
    </lineage>
</organism>
<reference evidence="1 2" key="1">
    <citation type="submission" date="2018-10" db="EMBL/GenBank/DDBJ databases">
        <title>A high-quality apple genome assembly.</title>
        <authorList>
            <person name="Hu J."/>
        </authorList>
    </citation>
    <scope>NUCLEOTIDE SEQUENCE [LARGE SCALE GENOMIC DNA]</scope>
    <source>
        <strain evidence="2">cv. HFTH1</strain>
        <tissue evidence="1">Young leaf</tissue>
    </source>
</reference>
<name>A0A498I9V7_MALDO</name>
<sequence length="88" mass="10810">MVRVRNKEEEIAFLANCNHLLNGCKVWGKDNHYIRLCNLTHSLIHIVYCFERLNDWYKVELDISEYLILYTMRRSTNTRYYFQSRFNL</sequence>